<organism evidence="2 3">
    <name type="scientific">Eleginops maclovinus</name>
    <name type="common">Patagonian blennie</name>
    <name type="synonym">Eleginus maclovinus</name>
    <dbReference type="NCBI Taxonomy" id="56733"/>
    <lineage>
        <taxon>Eukaryota</taxon>
        <taxon>Metazoa</taxon>
        <taxon>Chordata</taxon>
        <taxon>Craniata</taxon>
        <taxon>Vertebrata</taxon>
        <taxon>Euteleostomi</taxon>
        <taxon>Actinopterygii</taxon>
        <taxon>Neopterygii</taxon>
        <taxon>Teleostei</taxon>
        <taxon>Neoteleostei</taxon>
        <taxon>Acanthomorphata</taxon>
        <taxon>Eupercaria</taxon>
        <taxon>Perciformes</taxon>
        <taxon>Notothenioidei</taxon>
        <taxon>Eleginopidae</taxon>
        <taxon>Eleginops</taxon>
    </lineage>
</organism>
<gene>
    <name evidence="2" type="ORF">PBY51_015623</name>
</gene>
<comment type="caution">
    <text evidence="2">The sequence shown here is derived from an EMBL/GenBank/DDBJ whole genome shotgun (WGS) entry which is preliminary data.</text>
</comment>
<feature type="region of interest" description="Disordered" evidence="1">
    <location>
        <begin position="1"/>
        <end position="100"/>
    </location>
</feature>
<keyword evidence="3" id="KW-1185">Reference proteome</keyword>
<dbReference type="EMBL" id="JAUZQC010000010">
    <property type="protein sequence ID" value="KAK5864377.1"/>
    <property type="molecule type" value="Genomic_DNA"/>
</dbReference>
<accession>A0AAN7XNY0</accession>
<evidence type="ECO:0000256" key="1">
    <source>
        <dbReference type="SAM" id="MobiDB-lite"/>
    </source>
</evidence>
<feature type="compositionally biased region" description="Basic and acidic residues" evidence="1">
    <location>
        <begin position="64"/>
        <end position="82"/>
    </location>
</feature>
<reference evidence="2 3" key="2">
    <citation type="journal article" date="2023" name="Mol. Biol. Evol.">
        <title>Genomics of Secondarily Temperate Adaptation in the Only Non-Antarctic Icefish.</title>
        <authorList>
            <person name="Rivera-Colon A.G."/>
            <person name="Rayamajhi N."/>
            <person name="Minhas B.F."/>
            <person name="Madrigal G."/>
            <person name="Bilyk K.T."/>
            <person name="Yoon V."/>
            <person name="Hune M."/>
            <person name="Gregory S."/>
            <person name="Cheng C.H.C."/>
            <person name="Catchen J.M."/>
        </authorList>
    </citation>
    <scope>NUCLEOTIDE SEQUENCE [LARGE SCALE GENOMIC DNA]</scope>
    <source>
        <strain evidence="2">JMC-PN-2008</strain>
    </source>
</reference>
<dbReference type="AlphaFoldDB" id="A0AAN7XNY0"/>
<protein>
    <submittedName>
        <fullName evidence="2">Uncharacterized protein</fullName>
    </submittedName>
</protein>
<evidence type="ECO:0000313" key="3">
    <source>
        <dbReference type="Proteomes" id="UP001346869"/>
    </source>
</evidence>
<reference evidence="2 3" key="1">
    <citation type="journal article" date="2023" name="Genes (Basel)">
        <title>Chromosome-Level Genome Assembly and Circadian Gene Repertoire of the Patagonia Blennie Eleginops maclovinus-The Closest Ancestral Proxy of Antarctic Cryonotothenioids.</title>
        <authorList>
            <person name="Cheng C.C."/>
            <person name="Rivera-Colon A.G."/>
            <person name="Minhas B.F."/>
            <person name="Wilson L."/>
            <person name="Rayamajhi N."/>
            <person name="Vargas-Chacoff L."/>
            <person name="Catchen J.M."/>
        </authorList>
    </citation>
    <scope>NUCLEOTIDE SEQUENCE [LARGE SCALE GENOMIC DNA]</scope>
    <source>
        <strain evidence="2">JMC-PN-2008</strain>
    </source>
</reference>
<dbReference type="Proteomes" id="UP001346869">
    <property type="component" value="Unassembled WGS sequence"/>
</dbReference>
<feature type="compositionally biased region" description="Polar residues" evidence="1">
    <location>
        <begin position="1"/>
        <end position="11"/>
    </location>
</feature>
<evidence type="ECO:0000313" key="2">
    <source>
        <dbReference type="EMBL" id="KAK5864377.1"/>
    </source>
</evidence>
<name>A0AAN7XNY0_ELEMC</name>
<proteinExistence type="predicted"/>
<sequence length="100" mass="11320">METRSWTQTQRVGHALGPVSESGHGLTKRPGTVDSETVTETRTWRLGLRVGHVETQTQRPGHGLRPEIRKQRPGHRDPDSKTQTRRPGQCLQQRDKCTDS</sequence>